<keyword evidence="1" id="KW-0732">Signal</keyword>
<accession>A0A816A392</accession>
<name>A0A816A392_9BILA</name>
<comment type="caution">
    <text evidence="4">The sequence shown here is derived from an EMBL/GenBank/DDBJ whole genome shotgun (WGS) entry which is preliminary data.</text>
</comment>
<dbReference type="EMBL" id="CAJNOI010000721">
    <property type="protein sequence ID" value="CAF1335418.1"/>
    <property type="molecule type" value="Genomic_DNA"/>
</dbReference>
<dbReference type="Proteomes" id="UP000663877">
    <property type="component" value="Unassembled WGS sequence"/>
</dbReference>
<dbReference type="Proteomes" id="UP000663832">
    <property type="component" value="Unassembled WGS sequence"/>
</dbReference>
<gene>
    <name evidence="2" type="ORF">BJG266_LOCUS34114</name>
    <name evidence="5" type="ORF">OKA104_LOCUS31789</name>
    <name evidence="4" type="ORF">QVE165_LOCUS51253</name>
    <name evidence="3" type="ORF">VCS650_LOCUS39330</name>
</gene>
<keyword evidence="6" id="KW-1185">Reference proteome</keyword>
<evidence type="ECO:0000313" key="3">
    <source>
        <dbReference type="EMBL" id="CAF1448526.1"/>
    </source>
</evidence>
<dbReference type="EMBL" id="CAJNOM010001087">
    <property type="protein sequence ID" value="CAF1590971.1"/>
    <property type="molecule type" value="Genomic_DNA"/>
</dbReference>
<evidence type="ECO:0000313" key="6">
    <source>
        <dbReference type="Proteomes" id="UP000663832"/>
    </source>
</evidence>
<organism evidence="4 6">
    <name type="scientific">Adineta steineri</name>
    <dbReference type="NCBI Taxonomy" id="433720"/>
    <lineage>
        <taxon>Eukaryota</taxon>
        <taxon>Metazoa</taxon>
        <taxon>Spiralia</taxon>
        <taxon>Gnathifera</taxon>
        <taxon>Rotifera</taxon>
        <taxon>Eurotatoria</taxon>
        <taxon>Bdelloidea</taxon>
        <taxon>Adinetida</taxon>
        <taxon>Adinetidae</taxon>
        <taxon>Adineta</taxon>
    </lineage>
</organism>
<dbReference type="Proteomes" id="UP000663881">
    <property type="component" value="Unassembled WGS sequence"/>
</dbReference>
<feature type="signal peptide" evidence="1">
    <location>
        <begin position="1"/>
        <end position="23"/>
    </location>
</feature>
<evidence type="ECO:0000313" key="2">
    <source>
        <dbReference type="EMBL" id="CAF1335418.1"/>
    </source>
</evidence>
<dbReference type="SUPFAM" id="SSF57302">
    <property type="entry name" value="Snake toxin-like"/>
    <property type="match status" value="1"/>
</dbReference>
<feature type="chain" id="PRO_5036229568" evidence="1">
    <location>
        <begin position="24"/>
        <end position="118"/>
    </location>
</feature>
<dbReference type="OrthoDB" id="10270428at2759"/>
<evidence type="ECO:0000256" key="1">
    <source>
        <dbReference type="SAM" id="SignalP"/>
    </source>
</evidence>
<reference evidence="4" key="1">
    <citation type="submission" date="2021-02" db="EMBL/GenBank/DDBJ databases">
        <authorList>
            <person name="Nowell W R."/>
        </authorList>
    </citation>
    <scope>NUCLEOTIDE SEQUENCE</scope>
</reference>
<evidence type="ECO:0000313" key="5">
    <source>
        <dbReference type="EMBL" id="CAF4034831.1"/>
    </source>
</evidence>
<proteinExistence type="predicted"/>
<dbReference type="EMBL" id="CAJOAY010003682">
    <property type="protein sequence ID" value="CAF4034831.1"/>
    <property type="molecule type" value="Genomic_DNA"/>
</dbReference>
<dbReference type="Proteomes" id="UP000663891">
    <property type="component" value="Unassembled WGS sequence"/>
</dbReference>
<dbReference type="InterPro" id="IPR045860">
    <property type="entry name" value="Snake_toxin-like_sf"/>
</dbReference>
<sequence>MTAYCKIFFLCAILFVVSQHTDGLMCYTCQGSIGSYCNDPFNKTGILTSTSNMTGAACAKSTYLGVVTRNISTSCATTNVLGIGQWCCSYDLCNSGNKLISTTSIALALLVAGFSKFL</sequence>
<dbReference type="AlphaFoldDB" id="A0A816A392"/>
<protein>
    <submittedName>
        <fullName evidence="4">Uncharacterized protein</fullName>
    </submittedName>
</protein>
<dbReference type="EMBL" id="CAJNON010001287">
    <property type="protein sequence ID" value="CAF1448526.1"/>
    <property type="molecule type" value="Genomic_DNA"/>
</dbReference>
<evidence type="ECO:0000313" key="4">
    <source>
        <dbReference type="EMBL" id="CAF1590971.1"/>
    </source>
</evidence>